<evidence type="ECO:0000313" key="2">
    <source>
        <dbReference type="Proteomes" id="UP000789920"/>
    </source>
</evidence>
<evidence type="ECO:0000313" key="1">
    <source>
        <dbReference type="EMBL" id="CAG8828528.1"/>
    </source>
</evidence>
<protein>
    <submittedName>
        <fullName evidence="1">20861_t:CDS:1</fullName>
    </submittedName>
</protein>
<sequence length="128" mass="15113">NLLTKLDEVRKKLWSESEKINEYEKKINRIHFTNYEKVKIDSSFLLIIGLKLVYDLFVEFGYTAKRLKLLNSISIQKITDFLKKFNNVLKQTKDSVEVFKESELCLKDCCFDYVVENLSQIGCLVNNF</sequence>
<organism evidence="1 2">
    <name type="scientific">Racocetra persica</name>
    <dbReference type="NCBI Taxonomy" id="160502"/>
    <lineage>
        <taxon>Eukaryota</taxon>
        <taxon>Fungi</taxon>
        <taxon>Fungi incertae sedis</taxon>
        <taxon>Mucoromycota</taxon>
        <taxon>Glomeromycotina</taxon>
        <taxon>Glomeromycetes</taxon>
        <taxon>Diversisporales</taxon>
        <taxon>Gigasporaceae</taxon>
        <taxon>Racocetra</taxon>
    </lineage>
</organism>
<proteinExistence type="predicted"/>
<dbReference type="Proteomes" id="UP000789920">
    <property type="component" value="Unassembled WGS sequence"/>
</dbReference>
<gene>
    <name evidence="1" type="ORF">RPERSI_LOCUS27264</name>
</gene>
<feature type="non-terminal residue" evidence="1">
    <location>
        <position position="1"/>
    </location>
</feature>
<keyword evidence="2" id="KW-1185">Reference proteome</keyword>
<name>A0ACA9S7E1_9GLOM</name>
<comment type="caution">
    <text evidence="1">The sequence shown here is derived from an EMBL/GenBank/DDBJ whole genome shotgun (WGS) entry which is preliminary data.</text>
</comment>
<feature type="non-terminal residue" evidence="1">
    <location>
        <position position="128"/>
    </location>
</feature>
<dbReference type="EMBL" id="CAJVQC010095639">
    <property type="protein sequence ID" value="CAG8828528.1"/>
    <property type="molecule type" value="Genomic_DNA"/>
</dbReference>
<accession>A0ACA9S7E1</accession>
<reference evidence="1" key="1">
    <citation type="submission" date="2021-06" db="EMBL/GenBank/DDBJ databases">
        <authorList>
            <person name="Kallberg Y."/>
            <person name="Tangrot J."/>
            <person name="Rosling A."/>
        </authorList>
    </citation>
    <scope>NUCLEOTIDE SEQUENCE</scope>
    <source>
        <strain evidence="1">MA461A</strain>
    </source>
</reference>